<accession>A0A382YGX1</accession>
<dbReference type="PANTHER" id="PTHR43196">
    <property type="entry name" value="SULFATE ADENYLYLTRANSFERASE SUBUNIT 2"/>
    <property type="match status" value="1"/>
</dbReference>
<dbReference type="GO" id="GO:0003824">
    <property type="term" value="F:catalytic activity"/>
    <property type="evidence" value="ECO:0007669"/>
    <property type="project" value="InterPro"/>
</dbReference>
<gene>
    <name evidence="2" type="ORF">METZ01_LOCUS435400</name>
</gene>
<dbReference type="Pfam" id="PF01507">
    <property type="entry name" value="PAPS_reduct"/>
    <property type="match status" value="1"/>
</dbReference>
<dbReference type="PANTHER" id="PTHR43196:SF2">
    <property type="entry name" value="PHOSPHOADENOSINE PHOSPHOSULFATE REDUCTASE"/>
    <property type="match status" value="1"/>
</dbReference>
<dbReference type="InterPro" id="IPR002500">
    <property type="entry name" value="PAPS_reduct_dom"/>
</dbReference>
<proteinExistence type="predicted"/>
<dbReference type="InterPro" id="IPR050128">
    <property type="entry name" value="Sulfate_adenylyltrnsfr_sub2"/>
</dbReference>
<dbReference type="AlphaFoldDB" id="A0A382YGX1"/>
<evidence type="ECO:0000259" key="1">
    <source>
        <dbReference type="Pfam" id="PF01507"/>
    </source>
</evidence>
<protein>
    <recommendedName>
        <fullName evidence="1">Phosphoadenosine phosphosulphate reductase domain-containing protein</fullName>
    </recommendedName>
</protein>
<reference evidence="2" key="1">
    <citation type="submission" date="2018-05" db="EMBL/GenBank/DDBJ databases">
        <authorList>
            <person name="Lanie J.A."/>
            <person name="Ng W.-L."/>
            <person name="Kazmierczak K.M."/>
            <person name="Andrzejewski T.M."/>
            <person name="Davidsen T.M."/>
            <person name="Wayne K.J."/>
            <person name="Tettelin H."/>
            <person name="Glass J.I."/>
            <person name="Rusch D."/>
            <person name="Podicherti R."/>
            <person name="Tsui H.-C.T."/>
            <person name="Winkler M.E."/>
        </authorList>
    </citation>
    <scope>NUCLEOTIDE SEQUENCE</scope>
</reference>
<dbReference type="InterPro" id="IPR014729">
    <property type="entry name" value="Rossmann-like_a/b/a_fold"/>
</dbReference>
<feature type="non-terminal residue" evidence="2">
    <location>
        <position position="1"/>
    </location>
</feature>
<dbReference type="EMBL" id="UINC01175755">
    <property type="protein sequence ID" value="SVD82546.1"/>
    <property type="molecule type" value="Genomic_DNA"/>
</dbReference>
<feature type="non-terminal residue" evidence="2">
    <location>
        <position position="131"/>
    </location>
</feature>
<feature type="domain" description="Phosphoadenosine phosphosulphate reductase" evidence="1">
    <location>
        <begin position="1"/>
        <end position="130"/>
    </location>
</feature>
<sequence length="131" mass="14970">VAYSGGKDSGVVLDILAKQYPNYFKGVIFVNTGIATKATIDYVQEYCKKRNYPLNQLYANIKRKKPSKYAKIGDQFNYENRILENGFPTAPAHNIVMAELKFYPMRNFIWDKIKDGEHPAIISGVRKKESS</sequence>
<dbReference type="Gene3D" id="3.40.50.620">
    <property type="entry name" value="HUPs"/>
    <property type="match status" value="1"/>
</dbReference>
<dbReference type="SUPFAM" id="SSF52402">
    <property type="entry name" value="Adenine nucleotide alpha hydrolases-like"/>
    <property type="match status" value="1"/>
</dbReference>
<evidence type="ECO:0000313" key="2">
    <source>
        <dbReference type="EMBL" id="SVD82546.1"/>
    </source>
</evidence>
<name>A0A382YGX1_9ZZZZ</name>
<organism evidence="2">
    <name type="scientific">marine metagenome</name>
    <dbReference type="NCBI Taxonomy" id="408172"/>
    <lineage>
        <taxon>unclassified sequences</taxon>
        <taxon>metagenomes</taxon>
        <taxon>ecological metagenomes</taxon>
    </lineage>
</organism>